<dbReference type="Gene3D" id="3.30.710.10">
    <property type="entry name" value="Potassium Channel Kv1.1, Chain A"/>
    <property type="match status" value="1"/>
</dbReference>
<evidence type="ECO:0008006" key="8">
    <source>
        <dbReference type="Google" id="ProtNLM"/>
    </source>
</evidence>
<dbReference type="EMBL" id="OC857286">
    <property type="protein sequence ID" value="CAD7624963.1"/>
    <property type="molecule type" value="Genomic_DNA"/>
</dbReference>
<evidence type="ECO:0000313" key="6">
    <source>
        <dbReference type="EMBL" id="CAD7624963.1"/>
    </source>
</evidence>
<dbReference type="Pfam" id="PF03931">
    <property type="entry name" value="Skp1_POZ"/>
    <property type="match status" value="1"/>
</dbReference>
<dbReference type="Pfam" id="PF01466">
    <property type="entry name" value="Skp1"/>
    <property type="match status" value="1"/>
</dbReference>
<organism evidence="6">
    <name type="scientific">Medioppia subpectinata</name>
    <dbReference type="NCBI Taxonomy" id="1979941"/>
    <lineage>
        <taxon>Eukaryota</taxon>
        <taxon>Metazoa</taxon>
        <taxon>Ecdysozoa</taxon>
        <taxon>Arthropoda</taxon>
        <taxon>Chelicerata</taxon>
        <taxon>Arachnida</taxon>
        <taxon>Acari</taxon>
        <taxon>Acariformes</taxon>
        <taxon>Sarcoptiformes</taxon>
        <taxon>Oribatida</taxon>
        <taxon>Brachypylina</taxon>
        <taxon>Oppioidea</taxon>
        <taxon>Oppiidae</taxon>
        <taxon>Medioppia</taxon>
    </lineage>
</organism>
<dbReference type="InterPro" id="IPR001232">
    <property type="entry name" value="SKP1-like"/>
</dbReference>
<evidence type="ECO:0000259" key="5">
    <source>
        <dbReference type="Pfam" id="PF03931"/>
    </source>
</evidence>
<dbReference type="InterPro" id="IPR011333">
    <property type="entry name" value="SKP1/BTB/POZ_sf"/>
</dbReference>
<dbReference type="GO" id="GO:0006511">
    <property type="term" value="P:ubiquitin-dependent protein catabolic process"/>
    <property type="evidence" value="ECO:0007669"/>
    <property type="project" value="InterPro"/>
</dbReference>
<dbReference type="OrthoDB" id="2342932at2759"/>
<sequence>MMILPNDGEARTVRLDVAKKSITVKSLIENTTNCSKPVPLPTVSAKILDKVLEYLNYHIEDPVEEIDSDDEDNGDAEKSDDICVWDQNFMKGMNRETLFELLLAANYLDIKGLLDLGCKTAANEIRGKTADEVQELWGIECDLPEEEVSRLKKENAWAEEK</sequence>
<feature type="domain" description="SKP1 component POZ" evidence="5">
    <location>
        <begin position="6"/>
        <end position="58"/>
    </location>
</feature>
<dbReference type="InterPro" id="IPR016073">
    <property type="entry name" value="Skp1_comp_POZ"/>
</dbReference>
<evidence type="ECO:0000259" key="4">
    <source>
        <dbReference type="Pfam" id="PF01466"/>
    </source>
</evidence>
<dbReference type="InterPro" id="IPR016897">
    <property type="entry name" value="SKP1"/>
</dbReference>
<comment type="pathway">
    <text evidence="3">Protein modification; protein ubiquitination.</text>
</comment>
<reference evidence="6" key="1">
    <citation type="submission" date="2020-11" db="EMBL/GenBank/DDBJ databases">
        <authorList>
            <person name="Tran Van P."/>
        </authorList>
    </citation>
    <scope>NUCLEOTIDE SEQUENCE</scope>
</reference>
<protein>
    <recommendedName>
        <fullName evidence="8">E3 ubiquitin ligase complex SCF subunit</fullName>
    </recommendedName>
</protein>
<evidence type="ECO:0000256" key="2">
    <source>
        <dbReference type="ARBA" id="ARBA00022786"/>
    </source>
</evidence>
<dbReference type="GO" id="GO:0016567">
    <property type="term" value="P:protein ubiquitination"/>
    <property type="evidence" value="ECO:0007669"/>
    <property type="project" value="UniProtKB-UniPathway"/>
</dbReference>
<dbReference type="SUPFAM" id="SSF54695">
    <property type="entry name" value="POZ domain"/>
    <property type="match status" value="1"/>
</dbReference>
<dbReference type="SMART" id="SM00512">
    <property type="entry name" value="Skp1"/>
    <property type="match status" value="1"/>
</dbReference>
<accession>A0A7R9KKY8</accession>
<dbReference type="PIRSF" id="PIRSF028729">
    <property type="entry name" value="E3_ubiquit_lig_SCF_Skp"/>
    <property type="match status" value="1"/>
</dbReference>
<evidence type="ECO:0000256" key="1">
    <source>
        <dbReference type="ARBA" id="ARBA00009993"/>
    </source>
</evidence>
<dbReference type="UniPathway" id="UPA00143"/>
<dbReference type="AlphaFoldDB" id="A0A7R9KKY8"/>
<dbReference type="Proteomes" id="UP000759131">
    <property type="component" value="Unassembled WGS sequence"/>
</dbReference>
<keyword evidence="7" id="KW-1185">Reference proteome</keyword>
<name>A0A7R9KKY8_9ACAR</name>
<evidence type="ECO:0000256" key="3">
    <source>
        <dbReference type="PIRNR" id="PIRNR028729"/>
    </source>
</evidence>
<dbReference type="CDD" id="cd18322">
    <property type="entry name" value="BTB_POZ_SKP1"/>
    <property type="match status" value="1"/>
</dbReference>
<gene>
    <name evidence="6" type="ORF">OSB1V03_LOCUS5401</name>
</gene>
<dbReference type="InterPro" id="IPR016072">
    <property type="entry name" value="Skp1_comp_dimer"/>
</dbReference>
<dbReference type="EMBL" id="CAJPIZ010002711">
    <property type="protein sequence ID" value="CAG2105393.1"/>
    <property type="molecule type" value="Genomic_DNA"/>
</dbReference>
<dbReference type="PANTHER" id="PTHR11165">
    <property type="entry name" value="SKP1"/>
    <property type="match status" value="1"/>
</dbReference>
<keyword evidence="2 3" id="KW-0833">Ubl conjugation pathway</keyword>
<dbReference type="InterPro" id="IPR036296">
    <property type="entry name" value="SKP1-like_dim_sf"/>
</dbReference>
<dbReference type="SUPFAM" id="SSF81382">
    <property type="entry name" value="Skp1 dimerisation domain-like"/>
    <property type="match status" value="1"/>
</dbReference>
<dbReference type="FunFam" id="3.30.710.10:FF:000026">
    <property type="entry name" value="E3 ubiquitin ligase complex SCF subunit"/>
    <property type="match status" value="1"/>
</dbReference>
<comment type="similarity">
    <text evidence="1 3">Belongs to the SKP1 family.</text>
</comment>
<proteinExistence type="inferred from homology"/>
<evidence type="ECO:0000313" key="7">
    <source>
        <dbReference type="Proteomes" id="UP000759131"/>
    </source>
</evidence>
<feature type="domain" description="SKP1 component dimerisation" evidence="4">
    <location>
        <begin position="111"/>
        <end position="158"/>
    </location>
</feature>